<gene>
    <name evidence="2" type="ORF">A2172_00775</name>
</gene>
<comment type="caution">
    <text evidence="2">The sequence shown here is derived from an EMBL/GenBank/DDBJ whole genome shotgun (WGS) entry which is preliminary data.</text>
</comment>
<reference evidence="2 3" key="1">
    <citation type="journal article" date="2016" name="Nat. Commun.">
        <title>Thousands of microbial genomes shed light on interconnected biogeochemical processes in an aquifer system.</title>
        <authorList>
            <person name="Anantharaman K."/>
            <person name="Brown C.T."/>
            <person name="Hug L.A."/>
            <person name="Sharon I."/>
            <person name="Castelle C.J."/>
            <person name="Probst A.J."/>
            <person name="Thomas B.C."/>
            <person name="Singh A."/>
            <person name="Wilkins M.J."/>
            <person name="Karaoz U."/>
            <person name="Brodie E.L."/>
            <person name="Williams K.H."/>
            <person name="Hubbard S.S."/>
            <person name="Banfield J.F."/>
        </authorList>
    </citation>
    <scope>NUCLEOTIDE SEQUENCE [LARGE SCALE GENOMIC DNA]</scope>
</reference>
<feature type="transmembrane region" description="Helical" evidence="1">
    <location>
        <begin position="77"/>
        <end position="98"/>
    </location>
</feature>
<feature type="transmembrane region" description="Helical" evidence="1">
    <location>
        <begin position="40"/>
        <end position="65"/>
    </location>
</feature>
<keyword evidence="1" id="KW-0472">Membrane</keyword>
<evidence type="ECO:0000256" key="1">
    <source>
        <dbReference type="SAM" id="Phobius"/>
    </source>
</evidence>
<keyword evidence="1" id="KW-1133">Transmembrane helix</keyword>
<protein>
    <submittedName>
        <fullName evidence="2">Uncharacterized protein</fullName>
    </submittedName>
</protein>
<name>A0A1G1W8X1_9BACT</name>
<organism evidence="2 3">
    <name type="scientific">Candidatus Woykebacteria bacterium RBG_13_40_15</name>
    <dbReference type="NCBI Taxonomy" id="1802593"/>
    <lineage>
        <taxon>Bacteria</taxon>
        <taxon>Candidatus Woykeibacteriota</taxon>
    </lineage>
</organism>
<accession>A0A1G1W8X1</accession>
<dbReference type="STRING" id="1802593.A2172_00775"/>
<evidence type="ECO:0000313" key="2">
    <source>
        <dbReference type="EMBL" id="OGY24064.1"/>
    </source>
</evidence>
<dbReference type="AlphaFoldDB" id="A0A1G1W8X1"/>
<dbReference type="Proteomes" id="UP000176631">
    <property type="component" value="Unassembled WGS sequence"/>
</dbReference>
<keyword evidence="1" id="KW-0812">Transmembrane</keyword>
<proteinExistence type="predicted"/>
<dbReference type="EMBL" id="MHCP01000015">
    <property type="protein sequence ID" value="OGY24064.1"/>
    <property type="molecule type" value="Genomic_DNA"/>
</dbReference>
<sequence length="115" mass="11976">MDIFKPALAASSSADASGWLGKIGIKLPDLGGLVASALKIAFFLAALFFLIQFIIGGFSWIAAGGDQKALDQARSRLTNAVIGLLIVVAAFGVIYIILSALHINIFSGETIIIGK</sequence>
<evidence type="ECO:0000313" key="3">
    <source>
        <dbReference type="Proteomes" id="UP000176631"/>
    </source>
</evidence>